<dbReference type="Gene3D" id="1.10.10.10">
    <property type="entry name" value="Winged helix-like DNA-binding domain superfamily/Winged helix DNA-binding domain"/>
    <property type="match status" value="1"/>
</dbReference>
<dbReference type="SUPFAM" id="SSF46785">
    <property type="entry name" value="Winged helix' DNA-binding domain"/>
    <property type="match status" value="1"/>
</dbReference>
<name>A0A0J1FJP4_9FIRM</name>
<keyword evidence="10" id="KW-1185">Reference proteome</keyword>
<gene>
    <name evidence="9" type="primary">zur_2</name>
    <name evidence="9" type="ORF">DEAC_c44460</name>
</gene>
<dbReference type="InterPro" id="IPR036390">
    <property type="entry name" value="WH_DNA-bd_sf"/>
</dbReference>
<keyword evidence="7" id="KW-0479">Metal-binding</keyword>
<evidence type="ECO:0000256" key="4">
    <source>
        <dbReference type="ARBA" id="ARBA00023015"/>
    </source>
</evidence>
<dbReference type="Gene3D" id="3.30.1490.190">
    <property type="match status" value="1"/>
</dbReference>
<comment type="caution">
    <text evidence="9">The sequence shown here is derived from an EMBL/GenBank/DDBJ whole genome shotgun (WGS) entry which is preliminary data.</text>
</comment>
<evidence type="ECO:0000256" key="1">
    <source>
        <dbReference type="ARBA" id="ARBA00007957"/>
    </source>
</evidence>
<feature type="binding site" evidence="8">
    <location>
        <position position="121"/>
    </location>
    <ligand>
        <name>Fe cation</name>
        <dbReference type="ChEBI" id="CHEBI:24875"/>
    </ligand>
</feature>
<dbReference type="PATRIC" id="fig|476652.3.peg.4720"/>
<evidence type="ECO:0000256" key="8">
    <source>
        <dbReference type="PIRSR" id="PIRSR602481-2"/>
    </source>
</evidence>
<evidence type="ECO:0000313" key="10">
    <source>
        <dbReference type="Proteomes" id="UP000036356"/>
    </source>
</evidence>
<feature type="binding site" evidence="7">
    <location>
        <position position="93"/>
    </location>
    <ligand>
        <name>Zn(2+)</name>
        <dbReference type="ChEBI" id="CHEBI:29105"/>
    </ligand>
</feature>
<dbReference type="GO" id="GO:0000976">
    <property type="term" value="F:transcription cis-regulatory region binding"/>
    <property type="evidence" value="ECO:0007669"/>
    <property type="project" value="TreeGrafter"/>
</dbReference>
<organism evidence="9 10">
    <name type="scientific">Desulfosporosinus acididurans</name>
    <dbReference type="NCBI Taxonomy" id="476652"/>
    <lineage>
        <taxon>Bacteria</taxon>
        <taxon>Bacillati</taxon>
        <taxon>Bacillota</taxon>
        <taxon>Clostridia</taxon>
        <taxon>Eubacteriales</taxon>
        <taxon>Desulfitobacteriaceae</taxon>
        <taxon>Desulfosporosinus</taxon>
    </lineage>
</organism>
<dbReference type="GO" id="GO:0008270">
    <property type="term" value="F:zinc ion binding"/>
    <property type="evidence" value="ECO:0007669"/>
    <property type="project" value="TreeGrafter"/>
</dbReference>
<feature type="binding site" evidence="8">
    <location>
        <position position="87"/>
    </location>
    <ligand>
        <name>Fe cation</name>
        <dbReference type="ChEBI" id="CHEBI:24875"/>
    </ligand>
</feature>
<comment type="cofactor">
    <cofactor evidence="8">
        <name>Mn(2+)</name>
        <dbReference type="ChEBI" id="CHEBI:29035"/>
    </cofactor>
    <cofactor evidence="8">
        <name>Fe(2+)</name>
        <dbReference type="ChEBI" id="CHEBI:29033"/>
    </cofactor>
    <text evidence="8">Binds 1 Mn(2+) or Fe(2+) ion per subunit.</text>
</comment>
<comment type="cofactor">
    <cofactor evidence="7">
        <name>Zn(2+)</name>
        <dbReference type="ChEBI" id="CHEBI:29105"/>
    </cofactor>
    <text evidence="7">Binds 1 zinc ion per subunit.</text>
</comment>
<dbReference type="InterPro" id="IPR043135">
    <property type="entry name" value="Fur_C"/>
</dbReference>
<dbReference type="EMBL" id="LDZY01000037">
    <property type="protein sequence ID" value="KLU63655.1"/>
    <property type="molecule type" value="Genomic_DNA"/>
</dbReference>
<dbReference type="Proteomes" id="UP000036356">
    <property type="component" value="Unassembled WGS sequence"/>
</dbReference>
<dbReference type="InterPro" id="IPR002481">
    <property type="entry name" value="FUR"/>
</dbReference>
<protein>
    <submittedName>
        <fullName evidence="9">Zinc-specific metallo-regulatory protein</fullName>
    </submittedName>
</protein>
<evidence type="ECO:0000313" key="9">
    <source>
        <dbReference type="EMBL" id="KLU63655.1"/>
    </source>
</evidence>
<reference evidence="9 10" key="1">
    <citation type="submission" date="2015-06" db="EMBL/GenBank/DDBJ databases">
        <title>Draft genome of the moderately acidophilic sulfate reducer Candidatus Desulfosporosinus acididurans strain M1.</title>
        <authorList>
            <person name="Poehlein A."/>
            <person name="Petzsch P."/>
            <person name="Johnson B.D."/>
            <person name="Schloemann M."/>
            <person name="Daniel R."/>
            <person name="Muehling M."/>
        </authorList>
    </citation>
    <scope>NUCLEOTIDE SEQUENCE [LARGE SCALE GENOMIC DNA]</scope>
    <source>
        <strain evidence="9 10">M1</strain>
    </source>
</reference>
<feature type="binding site" evidence="7">
    <location>
        <position position="132"/>
    </location>
    <ligand>
        <name>Zn(2+)</name>
        <dbReference type="ChEBI" id="CHEBI:29105"/>
    </ligand>
</feature>
<accession>A0A0J1FJP4</accession>
<evidence type="ECO:0000256" key="6">
    <source>
        <dbReference type="ARBA" id="ARBA00023163"/>
    </source>
</evidence>
<dbReference type="RefSeq" id="WP_047812179.1">
    <property type="nucleotide sequence ID" value="NZ_LDZY01000037.1"/>
</dbReference>
<keyword evidence="2" id="KW-0678">Repressor</keyword>
<keyword evidence="6" id="KW-0804">Transcription</keyword>
<feature type="binding site" evidence="7">
    <location>
        <position position="96"/>
    </location>
    <ligand>
        <name>Zn(2+)</name>
        <dbReference type="ChEBI" id="CHEBI:29105"/>
    </ligand>
</feature>
<evidence type="ECO:0000256" key="3">
    <source>
        <dbReference type="ARBA" id="ARBA00022833"/>
    </source>
</evidence>
<dbReference type="GO" id="GO:0003700">
    <property type="term" value="F:DNA-binding transcription factor activity"/>
    <property type="evidence" value="ECO:0007669"/>
    <property type="project" value="InterPro"/>
</dbReference>
<dbReference type="PANTHER" id="PTHR33202:SF7">
    <property type="entry name" value="FERRIC UPTAKE REGULATION PROTEIN"/>
    <property type="match status" value="1"/>
</dbReference>
<dbReference type="Pfam" id="PF01475">
    <property type="entry name" value="FUR"/>
    <property type="match status" value="1"/>
</dbReference>
<evidence type="ECO:0000256" key="5">
    <source>
        <dbReference type="ARBA" id="ARBA00023125"/>
    </source>
</evidence>
<comment type="similarity">
    <text evidence="1">Belongs to the Fur family.</text>
</comment>
<proteinExistence type="inferred from homology"/>
<evidence type="ECO:0000256" key="2">
    <source>
        <dbReference type="ARBA" id="ARBA00022491"/>
    </source>
</evidence>
<evidence type="ECO:0000256" key="7">
    <source>
        <dbReference type="PIRSR" id="PIRSR602481-1"/>
    </source>
</evidence>
<feature type="binding site" evidence="7">
    <location>
        <position position="129"/>
    </location>
    <ligand>
        <name>Zn(2+)</name>
        <dbReference type="ChEBI" id="CHEBI:29105"/>
    </ligand>
</feature>
<keyword evidence="3 7" id="KW-0862">Zinc</keyword>
<dbReference type="PANTHER" id="PTHR33202">
    <property type="entry name" value="ZINC UPTAKE REGULATION PROTEIN"/>
    <property type="match status" value="1"/>
</dbReference>
<dbReference type="GO" id="GO:0045892">
    <property type="term" value="P:negative regulation of DNA-templated transcription"/>
    <property type="evidence" value="ECO:0007669"/>
    <property type="project" value="TreeGrafter"/>
</dbReference>
<dbReference type="CDD" id="cd07153">
    <property type="entry name" value="Fur_like"/>
    <property type="match status" value="1"/>
</dbReference>
<keyword evidence="8" id="KW-0408">Iron</keyword>
<keyword evidence="4" id="KW-0805">Transcription regulation</keyword>
<dbReference type="STRING" id="476652.DEAC_c44460"/>
<keyword evidence="5" id="KW-0238">DNA-binding</keyword>
<dbReference type="AlphaFoldDB" id="A0A0J1FJP4"/>
<dbReference type="GO" id="GO:1900376">
    <property type="term" value="P:regulation of secondary metabolite biosynthetic process"/>
    <property type="evidence" value="ECO:0007669"/>
    <property type="project" value="TreeGrafter"/>
</dbReference>
<dbReference type="InterPro" id="IPR036388">
    <property type="entry name" value="WH-like_DNA-bd_sf"/>
</dbReference>
<sequence>MELELIKSKLHESNFRLTQEREVVLTTFMNSGQMLTPAQLHDCVKKEYNSVGLTTVYRLIEVLTKLGLATPFLIDGEIYYTFCSDHHHHHFVCLDCHKVKDIYECLEMTHKYDDVGTVNYHRMDLYGHCKNCERKNINVKSLEP</sequence>